<protein>
    <submittedName>
        <fullName evidence="5">Cathepsin B-like cysteine proteinase</fullName>
    </submittedName>
</protein>
<organism evidence="6">
    <name type="scientific">Naegleria gruberi</name>
    <name type="common">Amoeba</name>
    <dbReference type="NCBI Taxonomy" id="5762"/>
    <lineage>
        <taxon>Eukaryota</taxon>
        <taxon>Discoba</taxon>
        <taxon>Heterolobosea</taxon>
        <taxon>Tetramitia</taxon>
        <taxon>Eutetramitia</taxon>
        <taxon>Vahlkampfiidae</taxon>
        <taxon>Naegleria</taxon>
    </lineage>
</organism>
<dbReference type="PROSITE" id="PS00640">
    <property type="entry name" value="THIOL_PROTEASE_ASN"/>
    <property type="match status" value="1"/>
</dbReference>
<dbReference type="InterPro" id="IPR000169">
    <property type="entry name" value="Pept_cys_AS"/>
</dbReference>
<dbReference type="InterPro" id="IPR025660">
    <property type="entry name" value="Pept_his_AS"/>
</dbReference>
<evidence type="ECO:0000259" key="4">
    <source>
        <dbReference type="SMART" id="SM00645"/>
    </source>
</evidence>
<dbReference type="PROSITE" id="PS00639">
    <property type="entry name" value="THIOL_PROTEASE_HIS"/>
    <property type="match status" value="1"/>
</dbReference>
<dbReference type="InterPro" id="IPR038765">
    <property type="entry name" value="Papain-like_cys_pep_sf"/>
</dbReference>
<comment type="similarity">
    <text evidence="1">Belongs to the peptidase C1 family.</text>
</comment>
<sequence>MAKLQHPTTLLVMAGYLIVSFLCSFLLLSNSVTCMYDDFQQNSWDQVPVQTREMISNINSQPSASWQAVEYPQFKGKSLADMTNLLGALNVNENDLKGEVMDKDNSTNTPLSDSRYLTILRLRDFPTQFDAREQWPQCIRSIKNQKNCGSCWAFSASSVLADRFCIKSGGKVNVDLSPQFMVSCSGQNNGCNGGFFDATWRFLVSVGTVSEACVPYVSFGGAVPACNVKSCGVPGQKSPFYRAGSARKLEGMLDIMADLKANGPIQVAMGVYRDFYSYKSGVYHHVSGRYVGGHAVKIVGWGYDSASKLPYWICANSWGEDWGIKGYFWILRGRGECGIGKMVWSGKPAL</sequence>
<dbReference type="PRINTS" id="PR00705">
    <property type="entry name" value="PAPAIN"/>
</dbReference>
<dbReference type="InParanoid" id="D2VZV5"/>
<evidence type="ECO:0000313" key="6">
    <source>
        <dbReference type="Proteomes" id="UP000006671"/>
    </source>
</evidence>
<dbReference type="SMART" id="SM00645">
    <property type="entry name" value="Pept_C1"/>
    <property type="match status" value="1"/>
</dbReference>
<evidence type="ECO:0000313" key="5">
    <source>
        <dbReference type="EMBL" id="EFC37595.1"/>
    </source>
</evidence>
<evidence type="ECO:0000256" key="3">
    <source>
        <dbReference type="SAM" id="Phobius"/>
    </source>
</evidence>
<dbReference type="Pfam" id="PF00112">
    <property type="entry name" value="Peptidase_C1"/>
    <property type="match status" value="1"/>
</dbReference>
<dbReference type="KEGG" id="ngr:NAEGRDRAFT_81872"/>
<dbReference type="Proteomes" id="UP000006671">
    <property type="component" value="Unassembled WGS sequence"/>
</dbReference>
<keyword evidence="2" id="KW-1015">Disulfide bond</keyword>
<evidence type="ECO:0000256" key="2">
    <source>
        <dbReference type="ARBA" id="ARBA00023157"/>
    </source>
</evidence>
<dbReference type="GeneID" id="8857546"/>
<dbReference type="InterPro" id="IPR013128">
    <property type="entry name" value="Peptidase_C1A"/>
</dbReference>
<dbReference type="CDD" id="cd02620">
    <property type="entry name" value="Peptidase_C1A_CathepsinB"/>
    <property type="match status" value="1"/>
</dbReference>
<dbReference type="RefSeq" id="XP_002670339.1">
    <property type="nucleotide sequence ID" value="XM_002670293.1"/>
</dbReference>
<keyword evidence="3" id="KW-1133">Transmembrane helix</keyword>
<keyword evidence="3" id="KW-0812">Transmembrane</keyword>
<dbReference type="OrthoDB" id="3789175at2759"/>
<keyword evidence="3" id="KW-0472">Membrane</keyword>
<name>D2VZV5_NAEGR</name>
<feature type="transmembrane region" description="Helical" evidence="3">
    <location>
        <begin position="9"/>
        <end position="28"/>
    </location>
</feature>
<dbReference type="Gene3D" id="3.90.70.10">
    <property type="entry name" value="Cysteine proteinases"/>
    <property type="match status" value="1"/>
</dbReference>
<proteinExistence type="inferred from homology"/>
<dbReference type="OMA" id="CQSGYST"/>
<dbReference type="PANTHER" id="PTHR12411">
    <property type="entry name" value="CYSTEINE PROTEASE FAMILY C1-RELATED"/>
    <property type="match status" value="1"/>
</dbReference>
<dbReference type="VEuPathDB" id="AmoebaDB:NAEGRDRAFT_81872"/>
<dbReference type="PROSITE" id="PS00139">
    <property type="entry name" value="THIOL_PROTEASE_CYS"/>
    <property type="match status" value="1"/>
</dbReference>
<reference evidence="5 6" key="1">
    <citation type="journal article" date="2010" name="Cell">
        <title>The genome of Naegleria gruberi illuminates early eukaryotic versatility.</title>
        <authorList>
            <person name="Fritz-Laylin L.K."/>
            <person name="Prochnik S.E."/>
            <person name="Ginger M.L."/>
            <person name="Dacks J.B."/>
            <person name="Carpenter M.L."/>
            <person name="Field M.C."/>
            <person name="Kuo A."/>
            <person name="Paredez A."/>
            <person name="Chapman J."/>
            <person name="Pham J."/>
            <person name="Shu S."/>
            <person name="Neupane R."/>
            <person name="Cipriano M."/>
            <person name="Mancuso J."/>
            <person name="Tu H."/>
            <person name="Salamov A."/>
            <person name="Lindquist E."/>
            <person name="Shapiro H."/>
            <person name="Lucas S."/>
            <person name="Grigoriev I.V."/>
            <person name="Cande W.Z."/>
            <person name="Fulton C."/>
            <person name="Rokhsar D.S."/>
            <person name="Dawson S.C."/>
        </authorList>
    </citation>
    <scope>NUCLEOTIDE SEQUENCE [LARGE SCALE GENOMIC DNA]</scope>
    <source>
        <strain evidence="5 6">NEG-M</strain>
    </source>
</reference>
<keyword evidence="6" id="KW-1185">Reference proteome</keyword>
<dbReference type="MEROPS" id="C01.A58"/>
<evidence type="ECO:0000256" key="1">
    <source>
        <dbReference type="ARBA" id="ARBA00008455"/>
    </source>
</evidence>
<gene>
    <name evidence="5" type="ORF">NAEGRDRAFT_81872</name>
</gene>
<dbReference type="EMBL" id="GG738916">
    <property type="protein sequence ID" value="EFC37595.1"/>
    <property type="molecule type" value="Genomic_DNA"/>
</dbReference>
<dbReference type="InterPro" id="IPR000668">
    <property type="entry name" value="Peptidase_C1A_C"/>
</dbReference>
<dbReference type="AlphaFoldDB" id="D2VZV5"/>
<feature type="domain" description="Peptidase C1A papain C-terminal" evidence="4">
    <location>
        <begin position="125"/>
        <end position="347"/>
    </location>
</feature>
<dbReference type="GO" id="GO:0006508">
    <property type="term" value="P:proteolysis"/>
    <property type="evidence" value="ECO:0007669"/>
    <property type="project" value="InterPro"/>
</dbReference>
<dbReference type="eggNOG" id="KOG1543">
    <property type="taxonomic scope" value="Eukaryota"/>
</dbReference>
<accession>D2VZV5</accession>
<dbReference type="SUPFAM" id="SSF54001">
    <property type="entry name" value="Cysteine proteinases"/>
    <property type="match status" value="1"/>
</dbReference>
<dbReference type="InterPro" id="IPR025661">
    <property type="entry name" value="Pept_asp_AS"/>
</dbReference>
<dbReference type="GO" id="GO:0008234">
    <property type="term" value="F:cysteine-type peptidase activity"/>
    <property type="evidence" value="ECO:0007669"/>
    <property type="project" value="InterPro"/>
</dbReference>